<evidence type="ECO:0000313" key="9">
    <source>
        <dbReference type="EMBL" id="RJG08378.1"/>
    </source>
</evidence>
<comment type="caution">
    <text evidence="9">The sequence shown here is derived from an EMBL/GenBank/DDBJ whole genome shotgun (WGS) entry which is preliminary data.</text>
</comment>
<dbReference type="SUPFAM" id="SSF55874">
    <property type="entry name" value="ATPase domain of HSP90 chaperone/DNA topoisomerase II/histidine kinase"/>
    <property type="match status" value="1"/>
</dbReference>
<evidence type="ECO:0000256" key="7">
    <source>
        <dbReference type="ARBA" id="ARBA00023012"/>
    </source>
</evidence>
<reference evidence="9 10" key="1">
    <citation type="submission" date="2018-09" db="EMBL/GenBank/DDBJ databases">
        <authorList>
            <person name="Zhu H."/>
        </authorList>
    </citation>
    <scope>NUCLEOTIDE SEQUENCE [LARGE SCALE GENOMIC DNA]</scope>
    <source>
        <strain evidence="9 10">K1S02-61</strain>
    </source>
</reference>
<feature type="domain" description="Histidine kinase" evidence="8">
    <location>
        <begin position="195"/>
        <end position="410"/>
    </location>
</feature>
<dbReference type="SMART" id="SM00387">
    <property type="entry name" value="HATPase_c"/>
    <property type="match status" value="1"/>
</dbReference>
<evidence type="ECO:0000256" key="1">
    <source>
        <dbReference type="ARBA" id="ARBA00000085"/>
    </source>
</evidence>
<keyword evidence="3" id="KW-0808">Transferase</keyword>
<evidence type="ECO:0000313" key="10">
    <source>
        <dbReference type="Proteomes" id="UP000284006"/>
    </source>
</evidence>
<dbReference type="Proteomes" id="UP000284006">
    <property type="component" value="Unassembled WGS sequence"/>
</dbReference>
<comment type="catalytic activity">
    <reaction evidence="1">
        <text>ATP + protein L-histidine = ADP + protein N-phospho-L-histidine.</text>
        <dbReference type="EC" id="2.7.13.3"/>
    </reaction>
</comment>
<name>A0A418X7J5_9BURK</name>
<dbReference type="Gene3D" id="3.30.565.10">
    <property type="entry name" value="Histidine kinase-like ATPase, C-terminal domain"/>
    <property type="match status" value="1"/>
</dbReference>
<dbReference type="PANTHER" id="PTHR43065:SF46">
    <property type="entry name" value="C4-DICARBOXYLATE TRANSPORT SENSOR PROTEIN DCTB"/>
    <property type="match status" value="1"/>
</dbReference>
<evidence type="ECO:0000256" key="3">
    <source>
        <dbReference type="ARBA" id="ARBA00022679"/>
    </source>
</evidence>
<dbReference type="InterPro" id="IPR036890">
    <property type="entry name" value="HATPase_C_sf"/>
</dbReference>
<dbReference type="InterPro" id="IPR003594">
    <property type="entry name" value="HATPase_dom"/>
</dbReference>
<dbReference type="RefSeq" id="WP_119813161.1">
    <property type="nucleotide sequence ID" value="NZ_QYUP01000194.1"/>
</dbReference>
<protein>
    <recommendedName>
        <fullName evidence="2">histidine kinase</fullName>
        <ecNumber evidence="2">2.7.13.3</ecNumber>
    </recommendedName>
</protein>
<evidence type="ECO:0000259" key="8">
    <source>
        <dbReference type="PROSITE" id="PS50109"/>
    </source>
</evidence>
<dbReference type="EC" id="2.7.13.3" evidence="2"/>
<dbReference type="PROSITE" id="PS50109">
    <property type="entry name" value="HIS_KIN"/>
    <property type="match status" value="1"/>
</dbReference>
<keyword evidence="10" id="KW-1185">Reference proteome</keyword>
<dbReference type="GO" id="GO:0005524">
    <property type="term" value="F:ATP binding"/>
    <property type="evidence" value="ECO:0007669"/>
    <property type="project" value="UniProtKB-KW"/>
</dbReference>
<evidence type="ECO:0000256" key="5">
    <source>
        <dbReference type="ARBA" id="ARBA00022777"/>
    </source>
</evidence>
<evidence type="ECO:0000256" key="4">
    <source>
        <dbReference type="ARBA" id="ARBA00022741"/>
    </source>
</evidence>
<dbReference type="InterPro" id="IPR005467">
    <property type="entry name" value="His_kinase_dom"/>
</dbReference>
<dbReference type="Pfam" id="PF02518">
    <property type="entry name" value="HATPase_c"/>
    <property type="match status" value="1"/>
</dbReference>
<dbReference type="EMBL" id="QYUP01000194">
    <property type="protein sequence ID" value="RJG08378.1"/>
    <property type="molecule type" value="Genomic_DNA"/>
</dbReference>
<dbReference type="GO" id="GO:0004673">
    <property type="term" value="F:protein histidine kinase activity"/>
    <property type="evidence" value="ECO:0007669"/>
    <property type="project" value="UniProtKB-EC"/>
</dbReference>
<gene>
    <name evidence="9" type="ORF">D3872_24215</name>
</gene>
<dbReference type="PRINTS" id="PR00344">
    <property type="entry name" value="BCTRLSENSOR"/>
</dbReference>
<keyword evidence="5 9" id="KW-0418">Kinase</keyword>
<dbReference type="OrthoDB" id="1931120at2"/>
<dbReference type="PANTHER" id="PTHR43065">
    <property type="entry name" value="SENSOR HISTIDINE KINASE"/>
    <property type="match status" value="1"/>
</dbReference>
<dbReference type="InterPro" id="IPR004358">
    <property type="entry name" value="Sig_transdc_His_kin-like_C"/>
</dbReference>
<dbReference type="AlphaFoldDB" id="A0A418X7J5"/>
<evidence type="ECO:0000256" key="6">
    <source>
        <dbReference type="ARBA" id="ARBA00022840"/>
    </source>
</evidence>
<sequence>MASDPQRLVVAGSVLLAGAALFAGVSYDAGGALALAGSGLAALMSVVLIRHGTTALIDAARVLPVEVPVGIPHDRQQLAATVLALESQLEHAPIALFSVIPSHTNSVEPVNASARRLLAPGRASDAEALRNTLAALAAGQRSVIEFDTERGAERALASAASITVEGTPQRLVALMPVENELAAEAMHAWQKLVHVLTHEIMNSLTPVASLSHTSRELLAGVRPTLPSELADDLDLALDAISRRADSLAHFVGGYRALASVPEARPQRVAVAALFARLSALVAPSWQARGGLCVFSVEPASLELMADPGQLEQAIVNLLKNAEEATGGLAAPEVHVSAKFARGGRLRFEVCDNGPGVPDDVIADIFTPFFSTRKRGSGIGLAMVRQLVHRNGGAVRYAKSVGGGARFVVTF</sequence>
<keyword evidence="6" id="KW-0067">ATP-binding</keyword>
<evidence type="ECO:0000256" key="2">
    <source>
        <dbReference type="ARBA" id="ARBA00012438"/>
    </source>
</evidence>
<dbReference type="GO" id="GO:0000160">
    <property type="term" value="P:phosphorelay signal transduction system"/>
    <property type="evidence" value="ECO:0007669"/>
    <property type="project" value="UniProtKB-KW"/>
</dbReference>
<organism evidence="9 10">
    <name type="scientific">Massilia cavernae</name>
    <dbReference type="NCBI Taxonomy" id="2320864"/>
    <lineage>
        <taxon>Bacteria</taxon>
        <taxon>Pseudomonadati</taxon>
        <taxon>Pseudomonadota</taxon>
        <taxon>Betaproteobacteria</taxon>
        <taxon>Burkholderiales</taxon>
        <taxon>Oxalobacteraceae</taxon>
        <taxon>Telluria group</taxon>
        <taxon>Massilia</taxon>
    </lineage>
</organism>
<keyword evidence="7" id="KW-0902">Two-component regulatory system</keyword>
<accession>A0A418X7J5</accession>
<proteinExistence type="predicted"/>
<keyword evidence="4" id="KW-0547">Nucleotide-binding</keyword>